<evidence type="ECO:0000313" key="2">
    <source>
        <dbReference type="EMBL" id="SEN07734.1"/>
    </source>
</evidence>
<protein>
    <submittedName>
        <fullName evidence="2">UvrB/uvrC motif-containing protein</fullName>
    </submittedName>
</protein>
<accession>A0A1H8DLU5</accession>
<dbReference type="Proteomes" id="UP000199459">
    <property type="component" value="Unassembled WGS sequence"/>
</dbReference>
<feature type="chain" id="PRO_5011588118" evidence="1">
    <location>
        <begin position="23"/>
        <end position="105"/>
    </location>
</feature>
<dbReference type="AlphaFoldDB" id="A0A1H8DLU5"/>
<gene>
    <name evidence="2" type="ORF">SAMN05216325_10761</name>
</gene>
<proteinExistence type="predicted"/>
<evidence type="ECO:0000256" key="1">
    <source>
        <dbReference type="SAM" id="SignalP"/>
    </source>
</evidence>
<reference evidence="2 3" key="1">
    <citation type="submission" date="2016-10" db="EMBL/GenBank/DDBJ databases">
        <authorList>
            <person name="de Groot N.N."/>
        </authorList>
    </citation>
    <scope>NUCLEOTIDE SEQUENCE [LARGE SCALE GENOMIC DNA]</scope>
    <source>
        <strain evidence="2 3">Nm22</strain>
    </source>
</reference>
<dbReference type="RefSeq" id="WP_090629995.1">
    <property type="nucleotide sequence ID" value="NZ_FOCP01000007.1"/>
</dbReference>
<dbReference type="STRING" id="917.SAMN05216326_10517"/>
<organism evidence="2 3">
    <name type="scientific">Nitrosomonas marina</name>
    <dbReference type="NCBI Taxonomy" id="917"/>
    <lineage>
        <taxon>Bacteria</taxon>
        <taxon>Pseudomonadati</taxon>
        <taxon>Pseudomonadota</taxon>
        <taxon>Betaproteobacteria</taxon>
        <taxon>Nitrosomonadales</taxon>
        <taxon>Nitrosomonadaceae</taxon>
        <taxon>Nitrosomonas</taxon>
    </lineage>
</organism>
<evidence type="ECO:0000313" key="3">
    <source>
        <dbReference type="Proteomes" id="UP000199459"/>
    </source>
</evidence>
<dbReference type="GO" id="GO:0004518">
    <property type="term" value="F:nuclease activity"/>
    <property type="evidence" value="ECO:0007669"/>
    <property type="project" value="UniProtKB-KW"/>
</dbReference>
<keyword evidence="1" id="KW-0732">Signal</keyword>
<dbReference type="EMBL" id="FOCP01000007">
    <property type="protein sequence ID" value="SEN07734.1"/>
    <property type="molecule type" value="Genomic_DNA"/>
</dbReference>
<name>A0A1H8DLU5_9PROT</name>
<feature type="signal peptide" evidence="1">
    <location>
        <begin position="1"/>
        <end position="22"/>
    </location>
</feature>
<dbReference type="OrthoDB" id="8547627at2"/>
<dbReference type="GO" id="GO:0006281">
    <property type="term" value="P:DNA repair"/>
    <property type="evidence" value="ECO:0007669"/>
    <property type="project" value="UniProtKB-KW"/>
</dbReference>
<sequence length="105" mass="12117">MGIVSGFAATMVMALQISPVLAAPLNKYTDDDSPTPFIQQQPAPDDIRRRLNDKMQRSIQILNNMKAEEKSQWIREYERRLEQAVEAGDYLKAAYYRGILEQIER</sequence>